<sequence>MYSTDECTSSSTSTSHNQSKSNSDNGATRSNDALSRKRMAARQLPRIMLHPCVPQGGDVVNSLIVNDFSKEDCESNAKKRSRDVAAAPGDLTLSELSDGQSKSPLCYAKDSTKKNRIWPEVNNTVVCGYQLIGAGKEFVAYHIEKKIVKICQPIDNEQYMKLLSIASRLNEAKNYWKYEDLEEMREFVLSSGTEVCTDSNGQRFMFSNWQYGTLHSKVQAGKVKLSESEAFSLFSKIVRGIAFCHACGIVVRDVKLRKFVFIDKQMTQMRLRDIFDVFVCEDIKDDRLRDRHSCPAYVAPEILRDSPEYAGRPADIWALGVLFYVLLFGSYPFNDATPQRLFYRILKAKFSIPSQILISQKARALIFAMLRKEPSERPTAEQLLYIPLDEQCLDDPNIISFRSVVPGWLEIPSRVALLGMTSNPAFEFARRMVKMNNENDDQVVPSFSSEIRNVQRHLQIMRDIMADSSLATAITEANTDESPSSSLHSTPVIATITAIDSTTPNTHRIV</sequence>
<dbReference type="Proteomes" id="UP000277928">
    <property type="component" value="Unassembled WGS sequence"/>
</dbReference>
<feature type="compositionally biased region" description="Low complexity" evidence="1">
    <location>
        <begin position="1"/>
        <end position="23"/>
    </location>
</feature>
<accession>A0A3P6TJ27</accession>
<dbReference type="PANTHER" id="PTHR22961">
    <property type="entry name" value="SER/THR PROTEIN KINASE-TRB"/>
    <property type="match status" value="1"/>
</dbReference>
<dbReference type="PANTHER" id="PTHR22961:SF13">
    <property type="entry name" value="TRIBBLES"/>
    <property type="match status" value="1"/>
</dbReference>
<dbReference type="InterPro" id="IPR024104">
    <property type="entry name" value="Tribbles/Ser_Thr_kinase_40"/>
</dbReference>
<evidence type="ECO:0000259" key="2">
    <source>
        <dbReference type="PROSITE" id="PS50011"/>
    </source>
</evidence>
<dbReference type="PROSITE" id="PS50011">
    <property type="entry name" value="PROTEIN_KINASE_DOM"/>
    <property type="match status" value="1"/>
</dbReference>
<name>A0A3P6TJ27_LITSI</name>
<dbReference type="STRING" id="42156.A0A3P6TJ27"/>
<dbReference type="Pfam" id="PF00069">
    <property type="entry name" value="Pkinase"/>
    <property type="match status" value="1"/>
</dbReference>
<dbReference type="GO" id="GO:0032436">
    <property type="term" value="P:positive regulation of proteasomal ubiquitin-dependent protein catabolic process"/>
    <property type="evidence" value="ECO:0007669"/>
    <property type="project" value="TreeGrafter"/>
</dbReference>
<dbReference type="OrthoDB" id="410920at2759"/>
<evidence type="ECO:0000256" key="1">
    <source>
        <dbReference type="SAM" id="MobiDB-lite"/>
    </source>
</evidence>
<dbReference type="InterPro" id="IPR000719">
    <property type="entry name" value="Prot_kinase_dom"/>
</dbReference>
<protein>
    <recommendedName>
        <fullName evidence="2">Protein kinase domain-containing protein</fullName>
    </recommendedName>
</protein>
<dbReference type="Gene3D" id="1.10.510.10">
    <property type="entry name" value="Transferase(Phosphotransferase) domain 1"/>
    <property type="match status" value="1"/>
</dbReference>
<feature type="compositionally biased region" description="Polar residues" evidence="1">
    <location>
        <begin position="24"/>
        <end position="33"/>
    </location>
</feature>
<dbReference type="InterPro" id="IPR011009">
    <property type="entry name" value="Kinase-like_dom_sf"/>
</dbReference>
<dbReference type="SUPFAM" id="SSF56112">
    <property type="entry name" value="Protein kinase-like (PK-like)"/>
    <property type="match status" value="1"/>
</dbReference>
<dbReference type="EMBL" id="UYRX01000523">
    <property type="protein sequence ID" value="VDK83349.1"/>
    <property type="molecule type" value="Genomic_DNA"/>
</dbReference>
<reference evidence="3 4" key="1">
    <citation type="submission" date="2018-08" db="EMBL/GenBank/DDBJ databases">
        <authorList>
            <person name="Laetsch R D."/>
            <person name="Stevens L."/>
            <person name="Kumar S."/>
            <person name="Blaxter L. M."/>
        </authorList>
    </citation>
    <scope>NUCLEOTIDE SEQUENCE [LARGE SCALE GENOMIC DNA]</scope>
</reference>
<feature type="domain" description="Protein kinase" evidence="2">
    <location>
        <begin position="111"/>
        <end position="398"/>
    </location>
</feature>
<dbReference type="GO" id="GO:0005634">
    <property type="term" value="C:nucleus"/>
    <property type="evidence" value="ECO:0007669"/>
    <property type="project" value="TreeGrafter"/>
</dbReference>
<dbReference type="GO" id="GO:0031434">
    <property type="term" value="F:mitogen-activated protein kinase kinase binding"/>
    <property type="evidence" value="ECO:0007669"/>
    <property type="project" value="TreeGrafter"/>
</dbReference>
<gene>
    <name evidence="3" type="ORF">NLS_LOCUS6157</name>
</gene>
<dbReference type="AlphaFoldDB" id="A0A3P6TJ27"/>
<feature type="region of interest" description="Disordered" evidence="1">
    <location>
        <begin position="1"/>
        <end position="38"/>
    </location>
</feature>
<evidence type="ECO:0000313" key="4">
    <source>
        <dbReference type="Proteomes" id="UP000277928"/>
    </source>
</evidence>
<evidence type="ECO:0000313" key="3">
    <source>
        <dbReference type="EMBL" id="VDK83349.1"/>
    </source>
</evidence>
<dbReference type="GO" id="GO:0004672">
    <property type="term" value="F:protein kinase activity"/>
    <property type="evidence" value="ECO:0007669"/>
    <property type="project" value="InterPro"/>
</dbReference>
<dbReference type="OMA" id="FCHACGI"/>
<dbReference type="GO" id="GO:0005524">
    <property type="term" value="F:ATP binding"/>
    <property type="evidence" value="ECO:0007669"/>
    <property type="project" value="InterPro"/>
</dbReference>
<proteinExistence type="predicted"/>
<organism evidence="3 4">
    <name type="scientific">Litomosoides sigmodontis</name>
    <name type="common">Filarial nematode worm</name>
    <dbReference type="NCBI Taxonomy" id="42156"/>
    <lineage>
        <taxon>Eukaryota</taxon>
        <taxon>Metazoa</taxon>
        <taxon>Ecdysozoa</taxon>
        <taxon>Nematoda</taxon>
        <taxon>Chromadorea</taxon>
        <taxon>Rhabditida</taxon>
        <taxon>Spirurina</taxon>
        <taxon>Spiruromorpha</taxon>
        <taxon>Filarioidea</taxon>
        <taxon>Onchocercidae</taxon>
        <taxon>Litomosoides</taxon>
    </lineage>
</organism>
<keyword evidence="4" id="KW-1185">Reference proteome</keyword>
<dbReference type="SMART" id="SM00220">
    <property type="entry name" value="S_TKc"/>
    <property type="match status" value="1"/>
</dbReference>